<evidence type="ECO:0000256" key="1">
    <source>
        <dbReference type="SAM" id="Phobius"/>
    </source>
</evidence>
<protein>
    <submittedName>
        <fullName evidence="3">CAAX protease self-immunity</fullName>
    </submittedName>
</protein>
<sequence>MATTDMEGVTLGFAKYLDWNFTLTAVAILLFREAVYVTLGEELLFRGLIGGILFRRFGFHTGNLLQTAIFVLPHLLILVLVPGLWPMIVVWAAAGWLMGWLYFRTGSIVPGWIAHTLGNVLATLQMVLIFF</sequence>
<dbReference type="Proteomes" id="UP000198397">
    <property type="component" value="Unassembled WGS sequence"/>
</dbReference>
<dbReference type="InterPro" id="IPR003675">
    <property type="entry name" value="Rce1/LyrA-like_dom"/>
</dbReference>
<dbReference type="AlphaFoldDB" id="A0A238WEU9"/>
<name>A0A238WEU9_HALVU</name>
<dbReference type="GO" id="GO:0006508">
    <property type="term" value="P:proteolysis"/>
    <property type="evidence" value="ECO:0007669"/>
    <property type="project" value="UniProtKB-KW"/>
</dbReference>
<accession>A0A238WEU9</accession>
<feature type="transmembrane region" description="Helical" evidence="1">
    <location>
        <begin position="112"/>
        <end position="130"/>
    </location>
</feature>
<evidence type="ECO:0000313" key="4">
    <source>
        <dbReference type="Proteomes" id="UP000198397"/>
    </source>
</evidence>
<dbReference type="Pfam" id="PF02517">
    <property type="entry name" value="Rce1-like"/>
    <property type="match status" value="1"/>
</dbReference>
<evidence type="ECO:0000259" key="2">
    <source>
        <dbReference type="Pfam" id="PF02517"/>
    </source>
</evidence>
<reference evidence="3 4" key="1">
    <citation type="submission" date="2017-06" db="EMBL/GenBank/DDBJ databases">
        <authorList>
            <person name="Kim H.J."/>
            <person name="Triplett B.A."/>
        </authorList>
    </citation>
    <scope>NUCLEOTIDE SEQUENCE [LARGE SCALE GENOMIC DNA]</scope>
    <source>
        <strain evidence="3 4">DSM 8800</strain>
    </source>
</reference>
<evidence type="ECO:0000313" key="3">
    <source>
        <dbReference type="EMBL" id="SNR44199.1"/>
    </source>
</evidence>
<keyword evidence="1" id="KW-1133">Transmembrane helix</keyword>
<organism evidence="3 4">
    <name type="scientific">Halorubrum vacuolatum</name>
    <name type="common">Natronobacterium vacuolatum</name>
    <dbReference type="NCBI Taxonomy" id="63740"/>
    <lineage>
        <taxon>Archaea</taxon>
        <taxon>Methanobacteriati</taxon>
        <taxon>Methanobacteriota</taxon>
        <taxon>Stenosarchaea group</taxon>
        <taxon>Halobacteria</taxon>
        <taxon>Halobacteriales</taxon>
        <taxon>Haloferacaceae</taxon>
        <taxon>Halorubrum</taxon>
    </lineage>
</organism>
<keyword evidence="3" id="KW-0378">Hydrolase</keyword>
<proteinExistence type="predicted"/>
<keyword evidence="1" id="KW-0472">Membrane</keyword>
<dbReference type="GO" id="GO:0004175">
    <property type="term" value="F:endopeptidase activity"/>
    <property type="evidence" value="ECO:0007669"/>
    <property type="project" value="UniProtKB-ARBA"/>
</dbReference>
<gene>
    <name evidence="3" type="ORF">SAMN06264855_10717</name>
</gene>
<keyword evidence="3" id="KW-0645">Protease</keyword>
<keyword evidence="4" id="KW-1185">Reference proteome</keyword>
<keyword evidence="1" id="KW-0812">Transmembrane</keyword>
<dbReference type="GO" id="GO:0080120">
    <property type="term" value="P:CAAX-box protein maturation"/>
    <property type="evidence" value="ECO:0007669"/>
    <property type="project" value="UniProtKB-ARBA"/>
</dbReference>
<feature type="domain" description="CAAX prenyl protease 2/Lysostaphin resistance protein A-like" evidence="2">
    <location>
        <begin position="27"/>
        <end position="120"/>
    </location>
</feature>
<dbReference type="EMBL" id="FZNQ01000007">
    <property type="protein sequence ID" value="SNR44199.1"/>
    <property type="molecule type" value="Genomic_DNA"/>
</dbReference>